<dbReference type="AlphaFoldDB" id="A0AAJ0HT22"/>
<evidence type="ECO:0000313" key="3">
    <source>
        <dbReference type="EMBL" id="KAK3362360.1"/>
    </source>
</evidence>
<reference evidence="3" key="1">
    <citation type="journal article" date="2023" name="Mol. Phylogenet. Evol.">
        <title>Genome-scale phylogeny and comparative genomics of the fungal order Sordariales.</title>
        <authorList>
            <person name="Hensen N."/>
            <person name="Bonometti L."/>
            <person name="Westerberg I."/>
            <person name="Brannstrom I.O."/>
            <person name="Guillou S."/>
            <person name="Cros-Aarteil S."/>
            <person name="Calhoun S."/>
            <person name="Haridas S."/>
            <person name="Kuo A."/>
            <person name="Mondo S."/>
            <person name="Pangilinan J."/>
            <person name="Riley R."/>
            <person name="LaButti K."/>
            <person name="Andreopoulos B."/>
            <person name="Lipzen A."/>
            <person name="Chen C."/>
            <person name="Yan M."/>
            <person name="Daum C."/>
            <person name="Ng V."/>
            <person name="Clum A."/>
            <person name="Steindorff A."/>
            <person name="Ohm R.A."/>
            <person name="Martin F."/>
            <person name="Silar P."/>
            <person name="Natvig D.O."/>
            <person name="Lalanne C."/>
            <person name="Gautier V."/>
            <person name="Ament-Velasquez S.L."/>
            <person name="Kruys A."/>
            <person name="Hutchinson M.I."/>
            <person name="Powell A.J."/>
            <person name="Barry K."/>
            <person name="Miller A.N."/>
            <person name="Grigoriev I.V."/>
            <person name="Debuchy R."/>
            <person name="Gladieux P."/>
            <person name="Hiltunen Thoren M."/>
            <person name="Johannesson H."/>
        </authorList>
    </citation>
    <scope>NUCLEOTIDE SEQUENCE</scope>
    <source>
        <strain evidence="3">CBS 955.72</strain>
    </source>
</reference>
<sequence>MPLLLVWLGLLQVSRSKGQIRGRPLPESARSPVVGVADIPIKMSQASRLGNITQTGTQHIGQRNEQRQTPRCFNTTYR</sequence>
<feature type="region of interest" description="Disordered" evidence="1">
    <location>
        <begin position="55"/>
        <end position="78"/>
    </location>
</feature>
<evidence type="ECO:0000256" key="1">
    <source>
        <dbReference type="SAM" id="MobiDB-lite"/>
    </source>
</evidence>
<proteinExistence type="predicted"/>
<keyword evidence="2" id="KW-0732">Signal</keyword>
<feature type="compositionally biased region" description="Polar residues" evidence="1">
    <location>
        <begin position="69"/>
        <end position="78"/>
    </location>
</feature>
<reference evidence="3" key="2">
    <citation type="submission" date="2023-06" db="EMBL/GenBank/DDBJ databases">
        <authorList>
            <consortium name="Lawrence Berkeley National Laboratory"/>
            <person name="Haridas S."/>
            <person name="Hensen N."/>
            <person name="Bonometti L."/>
            <person name="Westerberg I."/>
            <person name="Brannstrom I.O."/>
            <person name="Guillou S."/>
            <person name="Cros-Aarteil S."/>
            <person name="Calhoun S."/>
            <person name="Kuo A."/>
            <person name="Mondo S."/>
            <person name="Pangilinan J."/>
            <person name="Riley R."/>
            <person name="Labutti K."/>
            <person name="Andreopoulos B."/>
            <person name="Lipzen A."/>
            <person name="Chen C."/>
            <person name="Yanf M."/>
            <person name="Daum C."/>
            <person name="Ng V."/>
            <person name="Clum A."/>
            <person name="Steindorff A."/>
            <person name="Ohm R."/>
            <person name="Martin F."/>
            <person name="Silar P."/>
            <person name="Natvig D."/>
            <person name="Lalanne C."/>
            <person name="Gautier V."/>
            <person name="Ament-Velasquez S.L."/>
            <person name="Kruys A."/>
            <person name="Hutchinson M.I."/>
            <person name="Powell A.J."/>
            <person name="Barry K."/>
            <person name="Miller A.N."/>
            <person name="Grigoriev I.V."/>
            <person name="Debuchy R."/>
            <person name="Gladieux P."/>
            <person name="Thoren M.H."/>
            <person name="Johannesson H."/>
        </authorList>
    </citation>
    <scope>NUCLEOTIDE SEQUENCE</scope>
    <source>
        <strain evidence="3">CBS 955.72</strain>
    </source>
</reference>
<feature type="chain" id="PRO_5042603856" evidence="2">
    <location>
        <begin position="19"/>
        <end position="78"/>
    </location>
</feature>
<protein>
    <submittedName>
        <fullName evidence="3">Uncharacterized protein</fullName>
    </submittedName>
</protein>
<organism evidence="3 4">
    <name type="scientific">Lasiosphaeria hispida</name>
    <dbReference type="NCBI Taxonomy" id="260671"/>
    <lineage>
        <taxon>Eukaryota</taxon>
        <taxon>Fungi</taxon>
        <taxon>Dikarya</taxon>
        <taxon>Ascomycota</taxon>
        <taxon>Pezizomycotina</taxon>
        <taxon>Sordariomycetes</taxon>
        <taxon>Sordariomycetidae</taxon>
        <taxon>Sordariales</taxon>
        <taxon>Lasiosphaeriaceae</taxon>
        <taxon>Lasiosphaeria</taxon>
    </lineage>
</organism>
<dbReference type="EMBL" id="JAUIQD010000001">
    <property type="protein sequence ID" value="KAK3362360.1"/>
    <property type="molecule type" value="Genomic_DNA"/>
</dbReference>
<accession>A0AAJ0HT22</accession>
<evidence type="ECO:0000256" key="2">
    <source>
        <dbReference type="SAM" id="SignalP"/>
    </source>
</evidence>
<comment type="caution">
    <text evidence="3">The sequence shown here is derived from an EMBL/GenBank/DDBJ whole genome shotgun (WGS) entry which is preliminary data.</text>
</comment>
<gene>
    <name evidence="3" type="ORF">B0T25DRAFT_4493</name>
</gene>
<feature type="signal peptide" evidence="2">
    <location>
        <begin position="1"/>
        <end position="18"/>
    </location>
</feature>
<keyword evidence="4" id="KW-1185">Reference proteome</keyword>
<evidence type="ECO:0000313" key="4">
    <source>
        <dbReference type="Proteomes" id="UP001275084"/>
    </source>
</evidence>
<dbReference type="Proteomes" id="UP001275084">
    <property type="component" value="Unassembled WGS sequence"/>
</dbReference>
<name>A0AAJ0HT22_9PEZI</name>